<name>A0A380YKH8_9BACE</name>
<evidence type="ECO:0000313" key="9">
    <source>
        <dbReference type="EMBL" id="SUV28450.1"/>
    </source>
</evidence>
<feature type="signal peptide" evidence="5">
    <location>
        <begin position="1"/>
        <end position="18"/>
    </location>
</feature>
<evidence type="ECO:0000313" key="7">
    <source>
        <dbReference type="EMBL" id="KAA5274873.1"/>
    </source>
</evidence>
<keyword evidence="12" id="KW-1185">Reference proteome</keyword>
<dbReference type="CDD" id="cd02966">
    <property type="entry name" value="TlpA_like_family"/>
    <property type="match status" value="1"/>
</dbReference>
<evidence type="ECO:0000259" key="6">
    <source>
        <dbReference type="PROSITE" id="PS51352"/>
    </source>
</evidence>
<dbReference type="GO" id="GO:0030313">
    <property type="term" value="C:cell envelope"/>
    <property type="evidence" value="ECO:0007669"/>
    <property type="project" value="UniProtKB-SubCell"/>
</dbReference>
<dbReference type="OrthoDB" id="979391at2"/>
<dbReference type="GO" id="GO:0016853">
    <property type="term" value="F:isomerase activity"/>
    <property type="evidence" value="ECO:0007669"/>
    <property type="project" value="UniProtKB-KW"/>
</dbReference>
<dbReference type="PROSITE" id="PS51257">
    <property type="entry name" value="PROKAR_LIPOPROTEIN"/>
    <property type="match status" value="1"/>
</dbReference>
<dbReference type="InterPro" id="IPR050553">
    <property type="entry name" value="Thioredoxin_ResA/DsbE_sf"/>
</dbReference>
<evidence type="ECO:0000313" key="10">
    <source>
        <dbReference type="Proteomes" id="UP000254424"/>
    </source>
</evidence>
<evidence type="ECO:0000256" key="2">
    <source>
        <dbReference type="ARBA" id="ARBA00022748"/>
    </source>
</evidence>
<evidence type="ECO:0000256" key="1">
    <source>
        <dbReference type="ARBA" id="ARBA00004196"/>
    </source>
</evidence>
<reference evidence="8 11" key="3">
    <citation type="journal article" date="2019" name="Science, e1252229">
        <title>Invertible promoters mediate bacterial phase variation, antibiotic resistance, and host adaptation in the gut.</title>
        <authorList>
            <person name="Jiang X."/>
            <person name="Hall A.B."/>
            <person name="Arthur T.D."/>
            <person name="Plichta D.R."/>
            <person name="Covington C.T."/>
            <person name="Poyet M."/>
            <person name="Crothers J."/>
            <person name="Moses P.L."/>
            <person name="Tolonen A.C."/>
            <person name="Vlamakis H."/>
            <person name="Alm E.J."/>
            <person name="Xavier R.J."/>
        </authorList>
    </citation>
    <scope>NUCLEOTIDE SEQUENCE [LARGE SCALE GENOMIC DNA]</scope>
    <source>
        <strain evidence="8">Bj_0095</strain>
        <strain evidence="11">bj_0095</strain>
    </source>
</reference>
<gene>
    <name evidence="9" type="primary">tlpA_1</name>
    <name evidence="8" type="ORF">EAJ03_07070</name>
    <name evidence="7" type="ORF">F2Z23_07235</name>
    <name evidence="9" type="ORF">NCTC11155_00400</name>
</gene>
<reference evidence="9 10" key="1">
    <citation type="submission" date="2018-06" db="EMBL/GenBank/DDBJ databases">
        <authorList>
            <consortium name="Pathogen Informatics"/>
            <person name="Doyle S."/>
        </authorList>
    </citation>
    <scope>NUCLEOTIDE SEQUENCE [LARGE SCALE GENOMIC DNA]</scope>
    <source>
        <strain evidence="9 10">NCTC11155</strain>
    </source>
</reference>
<sequence length="391" mass="44560">MKGRIMTICFLLTGGLLAGCSSTPKVPEGEFLMQGELTNVPDSTVILLLKENGNLLTTIQKDTVINGKFSFQDTISGVTPKKLFLLSNDKGFPGMLLNVWIQSGKYIHITGNDRLLPLWNVSSDIPQQKASNDFMALCSSERKRIMQWTAQEYDLFRLEKEQGLDWKKIDSLRALRNPLDSLVYMAELNYMKKAPITPVWLDKYQLFCSFLQYNQKFGNQDLIRSLYTRMSEADKQTETGQLITAYLNLPEEVNVGDEMVDGDLYDLDGNVRHLTEFKGKYILLDFWSQGCGPCVQSLPEMEEITEMYKGRMEVISISQDPKDEWKKFIAEKQLKGNQWNELRKGSTKLGASYQVKGIPHYVMISPEGKVQHIWAGYGKGSLKAKMKELIK</sequence>
<dbReference type="RefSeq" id="WP_004289544.1">
    <property type="nucleotide sequence ID" value="NZ_CABKNQ010000019.1"/>
</dbReference>
<evidence type="ECO:0000313" key="12">
    <source>
        <dbReference type="Proteomes" id="UP000335496"/>
    </source>
</evidence>
<dbReference type="PROSITE" id="PS00194">
    <property type="entry name" value="THIOREDOXIN_1"/>
    <property type="match status" value="1"/>
</dbReference>
<feature type="chain" id="PRO_5044586716" evidence="5">
    <location>
        <begin position="19"/>
        <end position="391"/>
    </location>
</feature>
<organism evidence="9 10">
    <name type="scientific">Bacteroides eggerthii</name>
    <dbReference type="NCBI Taxonomy" id="28111"/>
    <lineage>
        <taxon>Bacteria</taxon>
        <taxon>Pseudomonadati</taxon>
        <taxon>Bacteroidota</taxon>
        <taxon>Bacteroidia</taxon>
        <taxon>Bacteroidales</taxon>
        <taxon>Bacteroidaceae</taxon>
        <taxon>Bacteroides</taxon>
    </lineage>
</organism>
<keyword evidence="5" id="KW-0732">Signal</keyword>
<dbReference type="Pfam" id="PF00578">
    <property type="entry name" value="AhpC-TSA"/>
    <property type="match status" value="1"/>
</dbReference>
<dbReference type="GO" id="GO:0017004">
    <property type="term" value="P:cytochrome complex assembly"/>
    <property type="evidence" value="ECO:0007669"/>
    <property type="project" value="UniProtKB-KW"/>
</dbReference>
<dbReference type="AlphaFoldDB" id="A0A380YKH8"/>
<reference evidence="7 12" key="2">
    <citation type="journal article" date="2019" name="Nat. Med.">
        <title>A library of human gut bacterial isolates paired with longitudinal multiomics data enables mechanistic microbiome research.</title>
        <authorList>
            <person name="Poyet M."/>
            <person name="Groussin M."/>
            <person name="Gibbons S.M."/>
            <person name="Avila-Pacheco J."/>
            <person name="Jiang X."/>
            <person name="Kearney S.M."/>
            <person name="Perrotta A.R."/>
            <person name="Berdy B."/>
            <person name="Zhao S."/>
            <person name="Lieberman T.D."/>
            <person name="Swanson P.K."/>
            <person name="Smith M."/>
            <person name="Roesemann S."/>
            <person name="Alexander J.E."/>
            <person name="Rich S.A."/>
            <person name="Livny J."/>
            <person name="Vlamakis H."/>
            <person name="Clish C."/>
            <person name="Bullock K."/>
            <person name="Deik A."/>
            <person name="Scott J."/>
            <person name="Pierce K.A."/>
            <person name="Xavier R.J."/>
            <person name="Alm E.J."/>
        </authorList>
    </citation>
    <scope>NUCLEOTIDE SEQUENCE [LARGE SCALE GENOMIC DNA]</scope>
    <source>
        <strain evidence="7 12">BIOML-A1</strain>
    </source>
</reference>
<dbReference type="PANTHER" id="PTHR42852:SF6">
    <property type="entry name" value="THIOL:DISULFIDE INTERCHANGE PROTEIN DSBE"/>
    <property type="match status" value="1"/>
</dbReference>
<evidence type="ECO:0000313" key="11">
    <source>
        <dbReference type="Proteomes" id="UP000291917"/>
    </source>
</evidence>
<dbReference type="InterPro" id="IPR000866">
    <property type="entry name" value="AhpC/TSA"/>
</dbReference>
<feature type="domain" description="Thioredoxin" evidence="6">
    <location>
        <begin position="253"/>
        <end position="391"/>
    </location>
</feature>
<evidence type="ECO:0000256" key="5">
    <source>
        <dbReference type="SAM" id="SignalP"/>
    </source>
</evidence>
<dbReference type="EMBL" id="UFSX01000001">
    <property type="protein sequence ID" value="SUV28450.1"/>
    <property type="molecule type" value="Genomic_DNA"/>
</dbReference>
<accession>A0A380YKH8</accession>
<dbReference type="Proteomes" id="UP000291917">
    <property type="component" value="Unassembled WGS sequence"/>
</dbReference>
<keyword evidence="3" id="KW-1015">Disulfide bond</keyword>
<dbReference type="Proteomes" id="UP000335496">
    <property type="component" value="Unassembled WGS sequence"/>
</dbReference>
<dbReference type="GeneID" id="93070342"/>
<dbReference type="STRING" id="483216.BACEGG_01245"/>
<evidence type="ECO:0000313" key="8">
    <source>
        <dbReference type="EMBL" id="RYT76025.1"/>
    </source>
</evidence>
<dbReference type="EMBL" id="VVZX01000007">
    <property type="protein sequence ID" value="KAA5274873.1"/>
    <property type="molecule type" value="Genomic_DNA"/>
</dbReference>
<dbReference type="Gene3D" id="3.40.30.10">
    <property type="entry name" value="Glutaredoxin"/>
    <property type="match status" value="1"/>
</dbReference>
<comment type="subcellular location">
    <subcellularLocation>
        <location evidence="1">Cell envelope</location>
    </subcellularLocation>
</comment>
<proteinExistence type="predicted"/>
<dbReference type="Proteomes" id="UP000254424">
    <property type="component" value="Unassembled WGS sequence"/>
</dbReference>
<dbReference type="PROSITE" id="PS51352">
    <property type="entry name" value="THIOREDOXIN_2"/>
    <property type="match status" value="1"/>
</dbReference>
<protein>
    <submittedName>
        <fullName evidence="7">AhpC/TSA family protein</fullName>
    </submittedName>
    <submittedName>
        <fullName evidence="9">Thiol-disulfide isomerase and thioredoxins</fullName>
    </submittedName>
</protein>
<dbReference type="InterPro" id="IPR017937">
    <property type="entry name" value="Thioredoxin_CS"/>
</dbReference>
<keyword evidence="9" id="KW-0413">Isomerase</keyword>
<dbReference type="EMBL" id="RCXL01000007">
    <property type="protein sequence ID" value="RYT76025.1"/>
    <property type="molecule type" value="Genomic_DNA"/>
</dbReference>
<dbReference type="InterPro" id="IPR036249">
    <property type="entry name" value="Thioredoxin-like_sf"/>
</dbReference>
<keyword evidence="2" id="KW-0201">Cytochrome c-type biogenesis</keyword>
<dbReference type="InterPro" id="IPR013766">
    <property type="entry name" value="Thioredoxin_domain"/>
</dbReference>
<evidence type="ECO:0000256" key="3">
    <source>
        <dbReference type="ARBA" id="ARBA00023157"/>
    </source>
</evidence>
<keyword evidence="4" id="KW-0676">Redox-active center</keyword>
<dbReference type="SUPFAM" id="SSF52833">
    <property type="entry name" value="Thioredoxin-like"/>
    <property type="match status" value="1"/>
</dbReference>
<evidence type="ECO:0000256" key="4">
    <source>
        <dbReference type="ARBA" id="ARBA00023284"/>
    </source>
</evidence>
<dbReference type="PANTHER" id="PTHR42852">
    <property type="entry name" value="THIOL:DISULFIDE INTERCHANGE PROTEIN DSBE"/>
    <property type="match status" value="1"/>
</dbReference>